<proteinExistence type="predicted"/>
<dbReference type="InterPro" id="IPR036614">
    <property type="entry name" value="RusA-like_sf"/>
</dbReference>
<accession>A0A8S5R3I1</accession>
<name>A0A8S5R3I1_9CAUD</name>
<organism evidence="1">
    <name type="scientific">Siphoviridae sp. ctEkS11</name>
    <dbReference type="NCBI Taxonomy" id="2827272"/>
    <lineage>
        <taxon>Viruses</taxon>
        <taxon>Duplodnaviria</taxon>
        <taxon>Heunggongvirae</taxon>
        <taxon>Uroviricota</taxon>
        <taxon>Caudoviricetes</taxon>
    </lineage>
</organism>
<protein>
    <submittedName>
        <fullName evidence="1">Endodeoxyribonuclease RusA</fullName>
    </submittedName>
</protein>
<dbReference type="GO" id="GO:0006281">
    <property type="term" value="P:DNA repair"/>
    <property type="evidence" value="ECO:0007669"/>
    <property type="project" value="InterPro"/>
</dbReference>
<reference evidence="1" key="1">
    <citation type="journal article" date="2021" name="Proc. Natl. Acad. Sci. U.S.A.">
        <title>A Catalog of Tens of Thousands of Viruses from Human Metagenomes Reveals Hidden Associations with Chronic Diseases.</title>
        <authorList>
            <person name="Tisza M.J."/>
            <person name="Buck C.B."/>
        </authorList>
    </citation>
    <scope>NUCLEOTIDE SEQUENCE</scope>
    <source>
        <strain evidence="1">CtEkS11</strain>
    </source>
</reference>
<dbReference type="Gene3D" id="3.30.1330.70">
    <property type="entry name" value="Holliday junction resolvase RusA"/>
    <property type="match status" value="1"/>
</dbReference>
<dbReference type="GO" id="GO:0006310">
    <property type="term" value="P:DNA recombination"/>
    <property type="evidence" value="ECO:0007669"/>
    <property type="project" value="InterPro"/>
</dbReference>
<sequence>MNNLKLILDMNVVNRYNQYYFSQHPKAKKKQIEHPYHPSINVWSIKPRIQMNALKQSWKAFIIWWIKDLGLENKKLDNVNIEYDIYHPTKRRTDTDNYSPKFIHDGFVESGFLVDDDREHLHSLTIRCHVDKDNPRTEITVNILD</sequence>
<dbReference type="GO" id="GO:0000287">
    <property type="term" value="F:magnesium ion binding"/>
    <property type="evidence" value="ECO:0007669"/>
    <property type="project" value="InterPro"/>
</dbReference>
<evidence type="ECO:0000313" key="1">
    <source>
        <dbReference type="EMBL" id="DAE26039.1"/>
    </source>
</evidence>
<dbReference type="SUPFAM" id="SSF103084">
    <property type="entry name" value="Holliday junction resolvase RusA"/>
    <property type="match status" value="1"/>
</dbReference>
<dbReference type="EMBL" id="BK015807">
    <property type="protein sequence ID" value="DAE26039.1"/>
    <property type="molecule type" value="Genomic_DNA"/>
</dbReference>